<dbReference type="GO" id="GO:0003723">
    <property type="term" value="F:RNA binding"/>
    <property type="evidence" value="ECO:0007669"/>
    <property type="project" value="InterPro"/>
</dbReference>
<evidence type="ECO:0000256" key="1">
    <source>
        <dbReference type="ARBA" id="ARBA00022723"/>
    </source>
</evidence>
<feature type="compositionally biased region" description="Basic and acidic residues" evidence="6">
    <location>
        <begin position="449"/>
        <end position="461"/>
    </location>
</feature>
<feature type="compositionally biased region" description="Polar residues" evidence="6">
    <location>
        <begin position="513"/>
        <end position="524"/>
    </location>
</feature>
<dbReference type="Proteomes" id="UP000237347">
    <property type="component" value="Unassembled WGS sequence"/>
</dbReference>
<keyword evidence="2" id="KW-0677">Repeat</keyword>
<feature type="region of interest" description="Disordered" evidence="6">
    <location>
        <begin position="1"/>
        <end position="20"/>
    </location>
</feature>
<evidence type="ECO:0000313" key="9">
    <source>
        <dbReference type="Proteomes" id="UP000237347"/>
    </source>
</evidence>
<organism evidence="8 9">
    <name type="scientific">Quercus suber</name>
    <name type="common">Cork oak</name>
    <dbReference type="NCBI Taxonomy" id="58331"/>
    <lineage>
        <taxon>Eukaryota</taxon>
        <taxon>Viridiplantae</taxon>
        <taxon>Streptophyta</taxon>
        <taxon>Embryophyta</taxon>
        <taxon>Tracheophyta</taxon>
        <taxon>Spermatophyta</taxon>
        <taxon>Magnoliopsida</taxon>
        <taxon>eudicotyledons</taxon>
        <taxon>Gunneridae</taxon>
        <taxon>Pentapetalae</taxon>
        <taxon>rosids</taxon>
        <taxon>fabids</taxon>
        <taxon>Fagales</taxon>
        <taxon>Fagaceae</taxon>
        <taxon>Quercus</taxon>
    </lineage>
</organism>
<dbReference type="AlphaFoldDB" id="A0AAW0LQ04"/>
<evidence type="ECO:0000256" key="4">
    <source>
        <dbReference type="ARBA" id="ARBA00022833"/>
    </source>
</evidence>
<reference evidence="8 9" key="1">
    <citation type="journal article" date="2018" name="Sci. Data">
        <title>The draft genome sequence of cork oak.</title>
        <authorList>
            <person name="Ramos A.M."/>
            <person name="Usie A."/>
            <person name="Barbosa P."/>
            <person name="Barros P.M."/>
            <person name="Capote T."/>
            <person name="Chaves I."/>
            <person name="Simoes F."/>
            <person name="Abreu I."/>
            <person name="Carrasquinho I."/>
            <person name="Faro C."/>
            <person name="Guimaraes J.B."/>
            <person name="Mendonca D."/>
            <person name="Nobrega F."/>
            <person name="Rodrigues L."/>
            <person name="Saibo N.J.M."/>
            <person name="Varela M.C."/>
            <person name="Egas C."/>
            <person name="Matos J."/>
            <person name="Miguel C.M."/>
            <person name="Oliveira M.M."/>
            <person name="Ricardo C.P."/>
            <person name="Goncalves S."/>
        </authorList>
    </citation>
    <scope>NUCLEOTIDE SEQUENCE [LARGE SCALE GENOMIC DNA]</scope>
    <source>
        <strain evidence="9">cv. HL8</strain>
    </source>
</reference>
<name>A0AAW0LQ04_QUESU</name>
<feature type="compositionally biased region" description="Basic and acidic residues" evidence="6">
    <location>
        <begin position="480"/>
        <end position="494"/>
    </location>
</feature>
<evidence type="ECO:0000313" key="8">
    <source>
        <dbReference type="EMBL" id="KAK7852859.1"/>
    </source>
</evidence>
<evidence type="ECO:0000259" key="7">
    <source>
        <dbReference type="PROSITE" id="PS50103"/>
    </source>
</evidence>
<evidence type="ECO:0000256" key="3">
    <source>
        <dbReference type="ARBA" id="ARBA00022771"/>
    </source>
</evidence>
<dbReference type="InterPro" id="IPR036855">
    <property type="entry name" value="Znf_CCCH_sf"/>
</dbReference>
<evidence type="ECO:0000256" key="5">
    <source>
        <dbReference type="PROSITE-ProRule" id="PRU00723"/>
    </source>
</evidence>
<feature type="zinc finger region" description="C3H1-type" evidence="5">
    <location>
        <begin position="576"/>
        <end position="603"/>
    </location>
</feature>
<dbReference type="InterPro" id="IPR000571">
    <property type="entry name" value="Znf_CCCH"/>
</dbReference>
<dbReference type="EMBL" id="PKMF04000071">
    <property type="protein sequence ID" value="KAK7852859.1"/>
    <property type="molecule type" value="Genomic_DNA"/>
</dbReference>
<evidence type="ECO:0000256" key="2">
    <source>
        <dbReference type="ARBA" id="ARBA00022737"/>
    </source>
</evidence>
<comment type="caution">
    <text evidence="8">The sequence shown here is derived from an EMBL/GenBank/DDBJ whole genome shotgun (WGS) entry which is preliminary data.</text>
</comment>
<sequence length="1125" mass="122550">MEKVETESSKPSETPLSFTRRRSHLKSETYYTLVRILSHCYDKSQCSLADQVVPQEQNPDFGNDEVGKATGNEMCESVELVGPDRVEPSNLAIQKETVSNESFEAVGVQDKGFSDAQDMVIHEIERIMAVEENEDLLKQMDMMLGERTEDVGLQDKRFDKERILMDELENIVNGNMEPVHEISDNPFTRSLDKNQSGGDKVVPMNNPEEHIDGQEFVMEKAGTAQRNSKHSDMLLDKTEIGEVQYQRENGEENSLSLKANLLGIEHEMHHADMEVKKLVPYSCAMNSTIPITENAEIEKGECSSQKISEASDLSLDKDMICEPLKPSESMEEKSPLPKASALQMELETHPNEKELEKSVCSGDSLNFPNHMTLGGDIEEGEISGDDGKDDKSSYMFLEDAIVSEKKKVDEVQVSLDVIEKKSFHCGEVNVASKTSFGFTSSVDTLDEANDSREVEPKENDRNNMALRPKMVVHKKSLNAKKTDSHDLLLKEEKIKKKGSGAKEGIVNPPAHPINTTSSHGITSTDKQDASSHNKKKRGPSSEEKKTKKKQKDRKRRAEKNRALGVKRLKIHPVATPKKITFCHHYLKGRCQQGDECKFSHDTVPLTKSMPCCHFARHSCIKGMTVRMIISFPSIPIPTKEDSAAASNDCKPEMKSPPFPGNTNISKQLNVTGSSLKNVDVLPASMGAHCHSNVKTLVKPPALAPKGISIFTAGKSSVVNSSMLKQGSSSPSRNGGAKVGSKAVPSASDTLQNMNVIPTRTSPSVVPKGINFLSFGKAPLDDAISKQVASLHSNRDSGTKLTMLDHLNLQKHDSLSPNNDVSIKIGNQASQSASKTIQNLNEMVKKTQPLTTPQGMNFLSFGKASVDDSSSKMKASFPFSCSTGIDRAILQGQTEPDKSQNTSAFGDAISKQVASLHSNRDSGTKLTMLDHLNLQKHDSLSPNNDVSIKIGNQASQSASKTIQNLNEMVKKTQPLTTPQGMNFLSFGKASVDDSSSKMKASFPFSCSTGIDRAILQGQTAPDKSQNTSAISSRLPASPLASGQSSDNSASVNYKDASKSTQKALSLMLSAAKYGSEMRLNRSVGALGVSAEVGKANIRNKSSSQNDLAKASKILDFLSGGASKTKQ</sequence>
<dbReference type="Gene3D" id="4.10.1000.10">
    <property type="entry name" value="Zinc finger, CCCH-type"/>
    <property type="match status" value="1"/>
</dbReference>
<evidence type="ECO:0000256" key="6">
    <source>
        <dbReference type="SAM" id="MobiDB-lite"/>
    </source>
</evidence>
<dbReference type="PANTHER" id="PTHR13119:SF12">
    <property type="entry name" value="PROTEIN SUPPRESSOR OF SABLE"/>
    <property type="match status" value="1"/>
</dbReference>
<keyword evidence="4 5" id="KW-0862">Zinc</keyword>
<feature type="region of interest" description="Disordered" evidence="6">
    <location>
        <begin position="721"/>
        <end position="746"/>
    </location>
</feature>
<feature type="region of interest" description="Disordered" evidence="6">
    <location>
        <begin position="446"/>
        <end position="563"/>
    </location>
</feature>
<accession>A0AAW0LQ04</accession>
<dbReference type="PROSITE" id="PS50103">
    <property type="entry name" value="ZF_C3H1"/>
    <property type="match status" value="1"/>
</dbReference>
<keyword evidence="1 5" id="KW-0479">Metal-binding</keyword>
<feature type="compositionally biased region" description="Basic and acidic residues" evidence="6">
    <location>
        <begin position="1"/>
        <end position="10"/>
    </location>
</feature>
<dbReference type="GO" id="GO:0005634">
    <property type="term" value="C:nucleus"/>
    <property type="evidence" value="ECO:0007669"/>
    <property type="project" value="TreeGrafter"/>
</dbReference>
<feature type="region of interest" description="Disordered" evidence="6">
    <location>
        <begin position="1017"/>
        <end position="1053"/>
    </location>
</feature>
<proteinExistence type="predicted"/>
<dbReference type="GO" id="GO:0008270">
    <property type="term" value="F:zinc ion binding"/>
    <property type="evidence" value="ECO:0007669"/>
    <property type="project" value="UniProtKB-KW"/>
</dbReference>
<feature type="compositionally biased region" description="Polar residues" evidence="6">
    <location>
        <begin position="1039"/>
        <end position="1050"/>
    </location>
</feature>
<feature type="compositionally biased region" description="Polar residues" evidence="6">
    <location>
        <begin position="721"/>
        <end position="732"/>
    </location>
</feature>
<keyword evidence="3 5" id="KW-0863">Zinc-finger</keyword>
<feature type="compositionally biased region" description="Polar residues" evidence="6">
    <location>
        <begin position="1017"/>
        <end position="1030"/>
    </location>
</feature>
<dbReference type="SMART" id="SM00356">
    <property type="entry name" value="ZnF_C3H1"/>
    <property type="match status" value="1"/>
</dbReference>
<dbReference type="InterPro" id="IPR045124">
    <property type="entry name" value="Su(sable)-like"/>
</dbReference>
<dbReference type="GO" id="GO:0045892">
    <property type="term" value="P:negative regulation of DNA-templated transcription"/>
    <property type="evidence" value="ECO:0007669"/>
    <property type="project" value="InterPro"/>
</dbReference>
<gene>
    <name evidence="8" type="ORF">CFP56_037690</name>
</gene>
<protein>
    <submittedName>
        <fullName evidence="8">Zinc finger ccch domain-containing protein 65</fullName>
    </submittedName>
</protein>
<dbReference type="PANTHER" id="PTHR13119">
    <property type="entry name" value="ZINC FINGER CCCH DOMAIN-CONTAINING PROTEI"/>
    <property type="match status" value="1"/>
</dbReference>
<dbReference type="SUPFAM" id="SSF90229">
    <property type="entry name" value="CCCH zinc finger"/>
    <property type="match status" value="1"/>
</dbReference>
<feature type="compositionally biased region" description="Basic residues" evidence="6">
    <location>
        <begin position="546"/>
        <end position="563"/>
    </location>
</feature>
<keyword evidence="9" id="KW-1185">Reference proteome</keyword>
<feature type="domain" description="C3H1-type" evidence="7">
    <location>
        <begin position="576"/>
        <end position="603"/>
    </location>
</feature>